<feature type="transmembrane region" description="Helical" evidence="2">
    <location>
        <begin position="310"/>
        <end position="336"/>
    </location>
</feature>
<keyword evidence="2" id="KW-0472">Membrane</keyword>
<organism evidence="4 5">
    <name type="scientific">[Myrmecia] bisecta</name>
    <dbReference type="NCBI Taxonomy" id="41462"/>
    <lineage>
        <taxon>Eukaryota</taxon>
        <taxon>Viridiplantae</taxon>
        <taxon>Chlorophyta</taxon>
        <taxon>core chlorophytes</taxon>
        <taxon>Trebouxiophyceae</taxon>
        <taxon>Trebouxiales</taxon>
        <taxon>Trebouxiaceae</taxon>
        <taxon>Myrmecia</taxon>
    </lineage>
</organism>
<feature type="transmembrane region" description="Helical" evidence="2">
    <location>
        <begin position="37"/>
        <end position="59"/>
    </location>
</feature>
<dbReference type="InterPro" id="IPR002921">
    <property type="entry name" value="Fungal_lipase-type"/>
</dbReference>
<name>A0AAW1Q1J2_9CHLO</name>
<comment type="caution">
    <text evidence="4">The sequence shown here is derived from an EMBL/GenBank/DDBJ whole genome shotgun (WGS) entry which is preliminary data.</text>
</comment>
<proteinExistence type="predicted"/>
<sequence>MDNLSRLSTSSSFSGHYNPRNDVILTLETITARETKILLFDIRLTVAVASVAVILLTYFKLSQADNFFLKHNRLVLLNVAGGGICLAILLYCSGMLAYHIYAVSRLKKYWAPRRKYVVCINTLEVACQSLNLIFFVSANVYVLATGCTWFSNTVRWLSFAQWTCWNTTFLLLLVMASNSQPWLDKEGNPIGRPDATLTDAPITVHAPKLILWIIFEVCLLLAYTHIPPTPPRADTDGPFVSCLDAHYSCGTDRFTTAMTAICVSVIILILLTSLVLVLKSLRRVMGKPYEDYRMANIALRLQVRLRGPAVLLYSACIVCLALVRVGSCTSLLFTWLGMFPMQLVQSTIAAVAARMMQPRCLVGSDDVILQVWLQEHAWCERDIERRKAIRRSSVPGNQSLDNEPMFCFETALKMHYWSSLVYSFQEAEDPKATDMVVEARSLDVAMSLYNLKHFELIWEKKLDTKCLVAWNEDTVVVSFRGTASMANACSDIKFWWSTHPPARGSYLLFDRPMVHTGFLDSWLANGLNLRVVECINRVVNAKGTDRDHIKVLITGHSLGGALATLAAYHIRQGCGLGAHNVFCTTFGAPRTGNHAFAWDYNSVVPHTWHIINDQDLVTRKGKVFIMYKRPGQRVLISRLGDLIVRPSWIEVSIRQRGNGSVAQHLLASYQAALVAVCTAQFTKKGSRRGMQGILDLMQDGAMQKILAVAGVDRESLQRMERLAKLTRHKRKALAKCASSSWCPTRAVAAAAGVSPEHAWKPTRLRRLDEDAAAAAVAAADSARDFSDMVLDLEDFDEASGAGADGEEESSVLGDGSAAEQQKADVPDDVDDAEYEDGDDRLPLHHAASLDQATDTGYQDRCFQRATSSERQRRPGVRQLAA</sequence>
<feature type="compositionally biased region" description="Acidic residues" evidence="1">
    <location>
        <begin position="826"/>
        <end position="838"/>
    </location>
</feature>
<evidence type="ECO:0000313" key="5">
    <source>
        <dbReference type="Proteomes" id="UP001489004"/>
    </source>
</evidence>
<dbReference type="SUPFAM" id="SSF53474">
    <property type="entry name" value="alpha/beta-Hydrolases"/>
    <property type="match status" value="1"/>
</dbReference>
<feature type="region of interest" description="Disordered" evidence="1">
    <location>
        <begin position="797"/>
        <end position="881"/>
    </location>
</feature>
<evidence type="ECO:0000256" key="2">
    <source>
        <dbReference type="SAM" id="Phobius"/>
    </source>
</evidence>
<keyword evidence="2" id="KW-0812">Transmembrane</keyword>
<feature type="transmembrane region" description="Helical" evidence="2">
    <location>
        <begin position="156"/>
        <end position="176"/>
    </location>
</feature>
<dbReference type="GO" id="GO:0006629">
    <property type="term" value="P:lipid metabolic process"/>
    <property type="evidence" value="ECO:0007669"/>
    <property type="project" value="InterPro"/>
</dbReference>
<feature type="transmembrane region" description="Helical" evidence="2">
    <location>
        <begin position="122"/>
        <end position="144"/>
    </location>
</feature>
<dbReference type="EMBL" id="JALJOR010000007">
    <property type="protein sequence ID" value="KAK9814642.1"/>
    <property type="molecule type" value="Genomic_DNA"/>
</dbReference>
<feature type="transmembrane region" description="Helical" evidence="2">
    <location>
        <begin position="79"/>
        <end position="101"/>
    </location>
</feature>
<feature type="transmembrane region" description="Helical" evidence="2">
    <location>
        <begin position="257"/>
        <end position="278"/>
    </location>
</feature>
<dbReference type="CDD" id="cd00519">
    <property type="entry name" value="Lipase_3"/>
    <property type="match status" value="1"/>
</dbReference>
<evidence type="ECO:0000313" key="4">
    <source>
        <dbReference type="EMBL" id="KAK9814642.1"/>
    </source>
</evidence>
<gene>
    <name evidence="4" type="ORF">WJX72_009144</name>
</gene>
<accession>A0AAW1Q1J2</accession>
<dbReference type="Proteomes" id="UP001489004">
    <property type="component" value="Unassembled WGS sequence"/>
</dbReference>
<evidence type="ECO:0000259" key="3">
    <source>
        <dbReference type="Pfam" id="PF01764"/>
    </source>
</evidence>
<protein>
    <recommendedName>
        <fullName evidence="3">Fungal lipase-type domain-containing protein</fullName>
    </recommendedName>
</protein>
<keyword evidence="5" id="KW-1185">Reference proteome</keyword>
<dbReference type="AlphaFoldDB" id="A0AAW1Q1J2"/>
<dbReference type="InterPro" id="IPR029058">
    <property type="entry name" value="AB_hydrolase_fold"/>
</dbReference>
<dbReference type="PANTHER" id="PTHR45856">
    <property type="entry name" value="ALPHA/BETA-HYDROLASES SUPERFAMILY PROTEIN"/>
    <property type="match status" value="1"/>
</dbReference>
<dbReference type="PANTHER" id="PTHR45856:SF24">
    <property type="entry name" value="FUNGAL LIPASE-LIKE DOMAIN-CONTAINING PROTEIN"/>
    <property type="match status" value="1"/>
</dbReference>
<dbReference type="Pfam" id="PF01764">
    <property type="entry name" value="Lipase_3"/>
    <property type="match status" value="1"/>
</dbReference>
<reference evidence="4 5" key="1">
    <citation type="journal article" date="2024" name="Nat. Commun.">
        <title>Phylogenomics reveals the evolutionary origins of lichenization in chlorophyte algae.</title>
        <authorList>
            <person name="Puginier C."/>
            <person name="Libourel C."/>
            <person name="Otte J."/>
            <person name="Skaloud P."/>
            <person name="Haon M."/>
            <person name="Grisel S."/>
            <person name="Petersen M."/>
            <person name="Berrin J.G."/>
            <person name="Delaux P.M."/>
            <person name="Dal Grande F."/>
            <person name="Keller J."/>
        </authorList>
    </citation>
    <scope>NUCLEOTIDE SEQUENCE [LARGE SCALE GENOMIC DNA]</scope>
    <source>
        <strain evidence="4 5">SAG 2043</strain>
    </source>
</reference>
<feature type="transmembrane region" description="Helical" evidence="2">
    <location>
        <begin position="209"/>
        <end position="226"/>
    </location>
</feature>
<evidence type="ECO:0000256" key="1">
    <source>
        <dbReference type="SAM" id="MobiDB-lite"/>
    </source>
</evidence>
<feature type="domain" description="Fungal lipase-type" evidence="3">
    <location>
        <begin position="476"/>
        <end position="619"/>
    </location>
</feature>
<keyword evidence="2" id="KW-1133">Transmembrane helix</keyword>
<dbReference type="InterPro" id="IPR051218">
    <property type="entry name" value="Sec_MonoDiacylglyc_Lipase"/>
</dbReference>
<dbReference type="Gene3D" id="3.40.50.1820">
    <property type="entry name" value="alpha/beta hydrolase"/>
    <property type="match status" value="1"/>
</dbReference>